<sequence>MVRLTGQTHINLPCRNMPLVLIHHTDPMVQYPTSFSVSNPEQTRTVVDLLMVLRTRFTCTVRVICFYAGQAKEVGVALAEREMADDIVSKADGCQIHEADLAIVVTTGRINNS</sequence>
<proteinExistence type="predicted"/>
<dbReference type="Proteomes" id="UP000887563">
    <property type="component" value="Unplaced"/>
</dbReference>
<protein>
    <submittedName>
        <fullName evidence="2">Uncharacterized protein</fullName>
    </submittedName>
</protein>
<dbReference type="InterPro" id="IPR027417">
    <property type="entry name" value="P-loop_NTPase"/>
</dbReference>
<reference evidence="2" key="1">
    <citation type="submission" date="2022-11" db="UniProtKB">
        <authorList>
            <consortium name="WormBaseParasite"/>
        </authorList>
    </citation>
    <scope>IDENTIFICATION</scope>
</reference>
<organism evidence="1 2">
    <name type="scientific">Meloidogyne incognita</name>
    <name type="common">Southern root-knot nematode worm</name>
    <name type="synonym">Oxyuris incognita</name>
    <dbReference type="NCBI Taxonomy" id="6306"/>
    <lineage>
        <taxon>Eukaryota</taxon>
        <taxon>Metazoa</taxon>
        <taxon>Ecdysozoa</taxon>
        <taxon>Nematoda</taxon>
        <taxon>Chromadorea</taxon>
        <taxon>Rhabditida</taxon>
        <taxon>Tylenchina</taxon>
        <taxon>Tylenchomorpha</taxon>
        <taxon>Tylenchoidea</taxon>
        <taxon>Meloidogynidae</taxon>
        <taxon>Meloidogyninae</taxon>
        <taxon>Meloidogyne</taxon>
        <taxon>Meloidogyne incognita group</taxon>
    </lineage>
</organism>
<dbReference type="AlphaFoldDB" id="A0A914KMW9"/>
<name>A0A914KMW9_MELIC</name>
<keyword evidence="1" id="KW-1185">Reference proteome</keyword>
<dbReference type="WBParaSite" id="Minc3s00053g02815">
    <property type="protein sequence ID" value="Minc3s00053g02815"/>
    <property type="gene ID" value="Minc3s00053g02815"/>
</dbReference>
<accession>A0A914KMW9</accession>
<evidence type="ECO:0000313" key="1">
    <source>
        <dbReference type="Proteomes" id="UP000887563"/>
    </source>
</evidence>
<dbReference type="Gene3D" id="3.40.50.300">
    <property type="entry name" value="P-loop containing nucleotide triphosphate hydrolases"/>
    <property type="match status" value="1"/>
</dbReference>
<evidence type="ECO:0000313" key="2">
    <source>
        <dbReference type="WBParaSite" id="Minc3s00053g02815"/>
    </source>
</evidence>